<keyword evidence="4 8" id="KW-0249">Electron transport</keyword>
<evidence type="ECO:0000256" key="7">
    <source>
        <dbReference type="ARBA" id="ARBA00023291"/>
    </source>
</evidence>
<keyword evidence="3 8" id="KW-0479">Metal-binding</keyword>
<dbReference type="Proteomes" id="UP001500610">
    <property type="component" value="Unassembled WGS sequence"/>
</dbReference>
<proteinExistence type="predicted"/>
<dbReference type="EMBL" id="BAABIV010000002">
    <property type="protein sequence ID" value="GAA4970474.1"/>
    <property type="molecule type" value="Genomic_DNA"/>
</dbReference>
<dbReference type="InterPro" id="IPR051269">
    <property type="entry name" value="Fe-S_cluster_ET"/>
</dbReference>
<dbReference type="InterPro" id="IPR017896">
    <property type="entry name" value="4Fe4S_Fe-S-bd"/>
</dbReference>
<comment type="cofactor">
    <cofactor evidence="1">
        <name>[3Fe-4S] cluster</name>
        <dbReference type="ChEBI" id="CHEBI:21137"/>
    </cofactor>
</comment>
<reference evidence="11" key="1">
    <citation type="journal article" date="2019" name="Int. J. Syst. Evol. Microbiol.">
        <title>The Global Catalogue of Microorganisms (GCM) 10K type strain sequencing project: providing services to taxonomists for standard genome sequencing and annotation.</title>
        <authorList>
            <consortium name="The Broad Institute Genomics Platform"/>
            <consortium name="The Broad Institute Genome Sequencing Center for Infectious Disease"/>
            <person name="Wu L."/>
            <person name="Ma J."/>
        </authorList>
    </citation>
    <scope>NUCLEOTIDE SEQUENCE [LARGE SCALE GENOMIC DNA]</scope>
    <source>
        <strain evidence="11">JCM 17657</strain>
    </source>
</reference>
<evidence type="ECO:0000256" key="4">
    <source>
        <dbReference type="ARBA" id="ARBA00022982"/>
    </source>
</evidence>
<dbReference type="PROSITE" id="PS51379">
    <property type="entry name" value="4FE4S_FER_2"/>
    <property type="match status" value="1"/>
</dbReference>
<accession>A0ABP9HGI3</accession>
<evidence type="ECO:0000313" key="10">
    <source>
        <dbReference type="EMBL" id="GAA4970474.1"/>
    </source>
</evidence>
<keyword evidence="2 8" id="KW-0813">Transport</keyword>
<keyword evidence="6 8" id="KW-0411">Iron-sulfur</keyword>
<evidence type="ECO:0000256" key="8">
    <source>
        <dbReference type="RuleBase" id="RU368020"/>
    </source>
</evidence>
<gene>
    <name evidence="10" type="ORF">GCM10023257_02970</name>
</gene>
<name>A0ABP9HGI3_9ACTN</name>
<evidence type="ECO:0000256" key="5">
    <source>
        <dbReference type="ARBA" id="ARBA00023004"/>
    </source>
</evidence>
<evidence type="ECO:0000256" key="6">
    <source>
        <dbReference type="ARBA" id="ARBA00023014"/>
    </source>
</evidence>
<evidence type="ECO:0000256" key="1">
    <source>
        <dbReference type="ARBA" id="ARBA00001927"/>
    </source>
</evidence>
<keyword evidence="7" id="KW-0003">3Fe-4S</keyword>
<feature type="domain" description="4Fe-4S ferredoxin-type" evidence="9">
    <location>
        <begin position="1"/>
        <end position="29"/>
    </location>
</feature>
<evidence type="ECO:0000256" key="2">
    <source>
        <dbReference type="ARBA" id="ARBA00022448"/>
    </source>
</evidence>
<dbReference type="Pfam" id="PF13370">
    <property type="entry name" value="Fer4_13"/>
    <property type="match status" value="1"/>
</dbReference>
<evidence type="ECO:0000256" key="3">
    <source>
        <dbReference type="ARBA" id="ARBA00022723"/>
    </source>
</evidence>
<organism evidence="10 11">
    <name type="scientific">Streptomyces hyderabadensis</name>
    <dbReference type="NCBI Taxonomy" id="598549"/>
    <lineage>
        <taxon>Bacteria</taxon>
        <taxon>Bacillati</taxon>
        <taxon>Actinomycetota</taxon>
        <taxon>Actinomycetes</taxon>
        <taxon>Kitasatosporales</taxon>
        <taxon>Streptomycetaceae</taxon>
        <taxon>Streptomyces</taxon>
    </lineage>
</organism>
<comment type="caution">
    <text evidence="10">The sequence shown here is derived from an EMBL/GenBank/DDBJ whole genome shotgun (WGS) entry which is preliminary data.</text>
</comment>
<dbReference type="SUPFAM" id="SSF54862">
    <property type="entry name" value="4Fe-4S ferredoxins"/>
    <property type="match status" value="1"/>
</dbReference>
<keyword evidence="5 8" id="KW-0408">Iron</keyword>
<dbReference type="InterPro" id="IPR001080">
    <property type="entry name" value="3Fe4S_ferredoxin"/>
</dbReference>
<dbReference type="Gene3D" id="3.30.70.20">
    <property type="match status" value="1"/>
</dbReference>
<sequence>MRLNADRDRCVGAGACASTVPAVFEQDEEEGLVRLVTDRPESALVGVVRRAVSMCPAQAIRVSSE</sequence>
<keyword evidence="11" id="KW-1185">Reference proteome</keyword>
<dbReference type="PANTHER" id="PTHR36923:SF3">
    <property type="entry name" value="FERREDOXIN"/>
    <property type="match status" value="1"/>
</dbReference>
<dbReference type="PRINTS" id="PR00352">
    <property type="entry name" value="3FE4SFRDOXIN"/>
</dbReference>
<protein>
    <recommendedName>
        <fullName evidence="8">Ferredoxin</fullName>
    </recommendedName>
</protein>
<evidence type="ECO:0000313" key="11">
    <source>
        <dbReference type="Proteomes" id="UP001500610"/>
    </source>
</evidence>
<dbReference type="RefSeq" id="WP_226030073.1">
    <property type="nucleotide sequence ID" value="NZ_BAABIV010000002.1"/>
</dbReference>
<evidence type="ECO:0000259" key="9">
    <source>
        <dbReference type="PROSITE" id="PS51379"/>
    </source>
</evidence>
<dbReference type="PANTHER" id="PTHR36923">
    <property type="entry name" value="FERREDOXIN"/>
    <property type="match status" value="1"/>
</dbReference>
<comment type="function">
    <text evidence="8">Ferredoxins are iron-sulfur proteins that transfer electrons in a wide variety of metabolic reactions.</text>
</comment>